<keyword evidence="3" id="KW-1185">Reference proteome</keyword>
<comment type="caution">
    <text evidence="2">The sequence shown here is derived from an EMBL/GenBank/DDBJ whole genome shotgun (WGS) entry which is preliminary data.</text>
</comment>
<protein>
    <submittedName>
        <fullName evidence="2">Uncharacterized protein</fullName>
    </submittedName>
</protein>
<feature type="chain" id="PRO_5045614057" evidence="1">
    <location>
        <begin position="21"/>
        <end position="363"/>
    </location>
</feature>
<reference evidence="3" key="1">
    <citation type="journal article" date="2019" name="Int. J. Syst. Evol. Microbiol.">
        <title>The Global Catalogue of Microorganisms (GCM) 10K type strain sequencing project: providing services to taxonomists for standard genome sequencing and annotation.</title>
        <authorList>
            <consortium name="The Broad Institute Genomics Platform"/>
            <consortium name="The Broad Institute Genome Sequencing Center for Infectious Disease"/>
            <person name="Wu L."/>
            <person name="Ma J."/>
        </authorList>
    </citation>
    <scope>NUCLEOTIDE SEQUENCE [LARGE SCALE GENOMIC DNA]</scope>
    <source>
        <strain evidence="3">CGMCC 4.1469</strain>
    </source>
</reference>
<name>A0ABW0KWA2_9BACT</name>
<proteinExistence type="predicted"/>
<keyword evidence="1" id="KW-0732">Signal</keyword>
<dbReference type="RefSeq" id="WP_377171242.1">
    <property type="nucleotide sequence ID" value="NZ_JBHSMQ010000012.1"/>
</dbReference>
<dbReference type="EMBL" id="JBHSMQ010000012">
    <property type="protein sequence ID" value="MFC5457674.1"/>
    <property type="molecule type" value="Genomic_DNA"/>
</dbReference>
<dbReference type="Proteomes" id="UP001596052">
    <property type="component" value="Unassembled WGS sequence"/>
</dbReference>
<organism evidence="2 3">
    <name type="scientific">Prosthecobacter fluviatilis</name>
    <dbReference type="NCBI Taxonomy" id="445931"/>
    <lineage>
        <taxon>Bacteria</taxon>
        <taxon>Pseudomonadati</taxon>
        <taxon>Verrucomicrobiota</taxon>
        <taxon>Verrucomicrobiia</taxon>
        <taxon>Verrucomicrobiales</taxon>
        <taxon>Verrucomicrobiaceae</taxon>
        <taxon>Prosthecobacter</taxon>
    </lineage>
</organism>
<accession>A0ABW0KWA2</accession>
<evidence type="ECO:0000313" key="3">
    <source>
        <dbReference type="Proteomes" id="UP001596052"/>
    </source>
</evidence>
<evidence type="ECO:0000256" key="1">
    <source>
        <dbReference type="SAM" id="SignalP"/>
    </source>
</evidence>
<sequence length="363" mass="38557">MKRLLLRATLLLVTVSSVLADTPAKIAEDYRKASAAALVKVNETLEKATVPLIAALVKAGDTAGAEELQQQLKAKLAGEPVLKPQASAANIFKLYDAARVKALDSAQKAAVARIEAMLNGKEGGSLEVVAELGKVRAEINAGGGVAAAAPASPFPMHWSYHLKPERQVDNGFMDMKPDGTLVLGNVNDSTPGRWSATSRANVLSVILEGEKGGETCEMRIYGNEAELVRPVGTRYLKARAEPGAARAENDAGKGAAATLSPMPPQWTYHATERPDGSVGPAHGELHFHPDGTVSINDLANPKIPHTGLWKANSKGDRLTLTVEGFGQWKMELKGSTGTLDRPEAASPDHVWGMRYLRVKAPKA</sequence>
<feature type="signal peptide" evidence="1">
    <location>
        <begin position="1"/>
        <end position="20"/>
    </location>
</feature>
<evidence type="ECO:0000313" key="2">
    <source>
        <dbReference type="EMBL" id="MFC5457674.1"/>
    </source>
</evidence>
<gene>
    <name evidence="2" type="ORF">ACFQDI_22590</name>
</gene>